<name>A0ABT9WDH2_9BACL</name>
<evidence type="ECO:0000313" key="4">
    <source>
        <dbReference type="Proteomes" id="UP001233836"/>
    </source>
</evidence>
<dbReference type="InterPro" id="IPR022627">
    <property type="entry name" value="DUF3502"/>
</dbReference>
<dbReference type="InterPro" id="IPR050490">
    <property type="entry name" value="Bact_solute-bd_prot1"/>
</dbReference>
<dbReference type="Pfam" id="PF13416">
    <property type="entry name" value="SBP_bac_8"/>
    <property type="match status" value="1"/>
</dbReference>
<protein>
    <submittedName>
        <fullName evidence="3">Aldouronate transport system substrate-binding protein</fullName>
    </submittedName>
</protein>
<keyword evidence="1" id="KW-0732">Signal</keyword>
<dbReference type="PANTHER" id="PTHR43649:SF12">
    <property type="entry name" value="DIACETYLCHITOBIOSE BINDING PROTEIN DASA"/>
    <property type="match status" value="1"/>
</dbReference>
<reference evidence="3 4" key="1">
    <citation type="submission" date="2023-07" db="EMBL/GenBank/DDBJ databases">
        <title>Sorghum-associated microbial communities from plants grown in Nebraska, USA.</title>
        <authorList>
            <person name="Schachtman D."/>
        </authorList>
    </citation>
    <scope>NUCLEOTIDE SEQUENCE [LARGE SCALE GENOMIC DNA]</scope>
    <source>
        <strain evidence="3 4">DS1314</strain>
    </source>
</reference>
<feature type="signal peptide" evidence="1">
    <location>
        <begin position="1"/>
        <end position="28"/>
    </location>
</feature>
<evidence type="ECO:0000256" key="1">
    <source>
        <dbReference type="SAM" id="SignalP"/>
    </source>
</evidence>
<dbReference type="RefSeq" id="WP_307216582.1">
    <property type="nucleotide sequence ID" value="NZ_JAUSTI010000007.1"/>
</dbReference>
<sequence length="510" mass="57465">MRLTRKYLVMITAMALLLTVVLSGCSSGGNKESSSSSAVGDNSSAPVQLKMIMLGPKPVDYEKVYTELNQKLKEKINTTVSVEFLDWSDWAQKYPLKFAANEDFDLIYTANWAFYTNQATMGGFLELTDEMLEKYAPQTWENMPKVSWDQAKIEGKLYMVPNNHVEVTDGFTLIREDLRKKNNLPEVNSLDTLAIYLKTIAKNEQGIVPFNASASGEMWNSWDNQTLMQKNDWHLIDPRLPLAFKLDDLSGKLFNVVETPEYKETLKYYKDLADNGVWPRNIVNNKIDGWQEMKAGKVAASNHNVLTLGAQIAEAKQEKRDMELKIVDITPNSKVNAAISTQNGTAIHSTSKNPERALMLIDLLQNDKEIHDLVMYGIAGEHYIPEGEDKYSAGPSSSQYPGYSVWGWNSHLNRDNVNTPQEALDIIAASQTKLYHYPLESFVLVDTKVKNEIANIGNVMMRYNLPLEYGIINDLNKGQQDLLNQLKAAGIDKVKEELQSQIDNFLAGNS</sequence>
<feature type="chain" id="PRO_5046628010" evidence="1">
    <location>
        <begin position="29"/>
        <end position="510"/>
    </location>
</feature>
<dbReference type="PANTHER" id="PTHR43649">
    <property type="entry name" value="ARABINOSE-BINDING PROTEIN-RELATED"/>
    <property type="match status" value="1"/>
</dbReference>
<dbReference type="EMBL" id="JAUSTI010000007">
    <property type="protein sequence ID" value="MDQ0171325.1"/>
    <property type="molecule type" value="Genomic_DNA"/>
</dbReference>
<keyword evidence="4" id="KW-1185">Reference proteome</keyword>
<dbReference type="Pfam" id="PF12010">
    <property type="entry name" value="DUF3502"/>
    <property type="match status" value="1"/>
</dbReference>
<comment type="caution">
    <text evidence="3">The sequence shown here is derived from an EMBL/GenBank/DDBJ whole genome shotgun (WGS) entry which is preliminary data.</text>
</comment>
<dbReference type="SUPFAM" id="SSF53850">
    <property type="entry name" value="Periplasmic binding protein-like II"/>
    <property type="match status" value="1"/>
</dbReference>
<dbReference type="Gene3D" id="3.40.190.10">
    <property type="entry name" value="Periplasmic binding protein-like II"/>
    <property type="match status" value="2"/>
</dbReference>
<organism evidence="3 4">
    <name type="scientific">Paenibacillus tundrae</name>
    <dbReference type="NCBI Taxonomy" id="528187"/>
    <lineage>
        <taxon>Bacteria</taxon>
        <taxon>Bacillati</taxon>
        <taxon>Bacillota</taxon>
        <taxon>Bacilli</taxon>
        <taxon>Bacillales</taxon>
        <taxon>Paenibacillaceae</taxon>
        <taxon>Paenibacillus</taxon>
    </lineage>
</organism>
<dbReference type="InterPro" id="IPR006059">
    <property type="entry name" value="SBP"/>
</dbReference>
<gene>
    <name evidence="3" type="ORF">J2T19_002787</name>
</gene>
<evidence type="ECO:0000313" key="3">
    <source>
        <dbReference type="EMBL" id="MDQ0171325.1"/>
    </source>
</evidence>
<accession>A0ABT9WDH2</accession>
<evidence type="ECO:0000259" key="2">
    <source>
        <dbReference type="Pfam" id="PF12010"/>
    </source>
</evidence>
<proteinExistence type="predicted"/>
<dbReference type="PROSITE" id="PS51257">
    <property type="entry name" value="PROKAR_LIPOPROTEIN"/>
    <property type="match status" value="1"/>
</dbReference>
<feature type="domain" description="DUF3502" evidence="2">
    <location>
        <begin position="439"/>
        <end position="507"/>
    </location>
</feature>
<dbReference type="Proteomes" id="UP001233836">
    <property type="component" value="Unassembled WGS sequence"/>
</dbReference>